<keyword evidence="2" id="KW-1185">Reference proteome</keyword>
<reference evidence="1 2" key="1">
    <citation type="submission" date="2013-10" db="EMBL/GenBank/DDBJ databases">
        <authorList>
            <consortium name="International Citrus Genome Consortium"/>
            <person name="Jenkins J."/>
            <person name="Schmutz J."/>
            <person name="Prochnik S."/>
            <person name="Rokhsar D."/>
            <person name="Gmitter F."/>
            <person name="Ollitrault P."/>
            <person name="Machado M."/>
            <person name="Talon M."/>
            <person name="Wincker P."/>
            <person name="Jaillon O."/>
            <person name="Morgante M."/>
        </authorList>
    </citation>
    <scope>NUCLEOTIDE SEQUENCE</scope>
    <source>
        <strain evidence="2">cv. Clemenules</strain>
    </source>
</reference>
<evidence type="ECO:0000313" key="1">
    <source>
        <dbReference type="EMBL" id="ESR54728.1"/>
    </source>
</evidence>
<proteinExistence type="predicted"/>
<dbReference type="AlphaFoldDB" id="V4T3G3"/>
<dbReference type="InParanoid" id="V4T3G3"/>
<name>V4T3G3_CITCL</name>
<dbReference type="Gramene" id="ESR54728">
    <property type="protein sequence ID" value="ESR54728"/>
    <property type="gene ID" value="CICLE_v10023178mg"/>
</dbReference>
<gene>
    <name evidence="1" type="ORF">CICLE_v10023178mg</name>
</gene>
<sequence length="73" mass="8557">MNALQKNTKIFQVVLCIHLRYKRFDAPITFNLKILNKVLTTNHQENMIIEARKHKLSESMSDIFLHNPCCTPC</sequence>
<dbReference type="EMBL" id="KI536661">
    <property type="protein sequence ID" value="ESR54728.1"/>
    <property type="molecule type" value="Genomic_DNA"/>
</dbReference>
<protein>
    <submittedName>
        <fullName evidence="1">Uncharacterized protein</fullName>
    </submittedName>
</protein>
<accession>V4T3G3</accession>
<dbReference type="Proteomes" id="UP000030687">
    <property type="component" value="Unassembled WGS sequence"/>
</dbReference>
<dbReference type="KEGG" id="cic:CICLE_v10023178mg"/>
<organism evidence="1 2">
    <name type="scientific">Citrus clementina</name>
    <name type="common">Clementine</name>
    <name type="synonym">Citrus deliciosa x Citrus sinensis</name>
    <dbReference type="NCBI Taxonomy" id="85681"/>
    <lineage>
        <taxon>Eukaryota</taxon>
        <taxon>Viridiplantae</taxon>
        <taxon>Streptophyta</taxon>
        <taxon>Embryophyta</taxon>
        <taxon>Tracheophyta</taxon>
        <taxon>Spermatophyta</taxon>
        <taxon>Magnoliopsida</taxon>
        <taxon>eudicotyledons</taxon>
        <taxon>Gunneridae</taxon>
        <taxon>Pentapetalae</taxon>
        <taxon>rosids</taxon>
        <taxon>malvids</taxon>
        <taxon>Sapindales</taxon>
        <taxon>Rutaceae</taxon>
        <taxon>Aurantioideae</taxon>
        <taxon>Citrus</taxon>
    </lineage>
</organism>
<evidence type="ECO:0000313" key="2">
    <source>
        <dbReference type="Proteomes" id="UP000030687"/>
    </source>
</evidence>